<evidence type="ECO:0000313" key="6">
    <source>
        <dbReference type="EMBL" id="ANU74587.1"/>
    </source>
</evidence>
<dbReference type="KEGG" id="byl:A4V09_01700"/>
<keyword evidence="4 5" id="KW-0472">Membrane</keyword>
<accession>A0A1C7I4I2</accession>
<dbReference type="AlphaFoldDB" id="A0A1C7I4I2"/>
<comment type="subcellular location">
    <subcellularLocation>
        <location evidence="1">Membrane</location>
        <topology evidence="1">Multi-pass membrane protein</topology>
    </subcellularLocation>
</comment>
<evidence type="ECO:0000313" key="7">
    <source>
        <dbReference type="Proteomes" id="UP000092574"/>
    </source>
</evidence>
<evidence type="ECO:0000256" key="4">
    <source>
        <dbReference type="ARBA" id="ARBA00023136"/>
    </source>
</evidence>
<protein>
    <submittedName>
        <fullName evidence="6">Uncharacterized protein</fullName>
    </submittedName>
</protein>
<dbReference type="Proteomes" id="UP000092574">
    <property type="component" value="Chromosome"/>
</dbReference>
<evidence type="ECO:0000256" key="3">
    <source>
        <dbReference type="ARBA" id="ARBA00022989"/>
    </source>
</evidence>
<dbReference type="GO" id="GO:0016020">
    <property type="term" value="C:membrane"/>
    <property type="evidence" value="ECO:0007669"/>
    <property type="project" value="UniProtKB-SubCell"/>
</dbReference>
<gene>
    <name evidence="6" type="ORF">A4V09_01700</name>
</gene>
<evidence type="ECO:0000256" key="2">
    <source>
        <dbReference type="ARBA" id="ARBA00022692"/>
    </source>
</evidence>
<dbReference type="InterPro" id="IPR035906">
    <property type="entry name" value="MetI-like_sf"/>
</dbReference>
<dbReference type="EMBL" id="CP015405">
    <property type="protein sequence ID" value="ANU74587.1"/>
    <property type="molecule type" value="Genomic_DNA"/>
</dbReference>
<dbReference type="Gene3D" id="1.10.3720.10">
    <property type="entry name" value="MetI-like"/>
    <property type="match status" value="1"/>
</dbReference>
<reference evidence="6" key="1">
    <citation type="submission" date="2017-04" db="EMBL/GenBank/DDBJ databases">
        <title>Complete Genome Sequences of Twelve Strains of a Stable Defined Moderately Diverse Mouse Microbiota 2 (sDMDMm2).</title>
        <authorList>
            <person name="Uchimura Y."/>
            <person name="Wyss M."/>
            <person name="Brugiroux S."/>
            <person name="Limenitakis J.P."/>
            <person name="Stecher B."/>
            <person name="McCoy K.D."/>
            <person name="Macpherson A.J."/>
        </authorList>
    </citation>
    <scope>NUCLEOTIDE SEQUENCE</scope>
    <source>
        <strain evidence="6">YL58</strain>
    </source>
</reference>
<proteinExistence type="predicted"/>
<feature type="transmembrane region" description="Helical" evidence="5">
    <location>
        <begin position="13"/>
        <end position="33"/>
    </location>
</feature>
<dbReference type="SUPFAM" id="SSF161098">
    <property type="entry name" value="MetI-like"/>
    <property type="match status" value="1"/>
</dbReference>
<evidence type="ECO:0000256" key="5">
    <source>
        <dbReference type="SAM" id="Phobius"/>
    </source>
</evidence>
<keyword evidence="2 5" id="KW-0812">Transmembrane</keyword>
<sequence>MDFWESLVMTFKYAVGVVLAVHILTFLLAYLLTKGYRGQGVYRTGFFIPNLIGGVVLHKMNYVQMIKHG</sequence>
<keyword evidence="7" id="KW-1185">Reference proteome</keyword>
<keyword evidence="3 5" id="KW-1133">Transmembrane helix</keyword>
<name>A0A1C7I4I2_9FIRM</name>
<evidence type="ECO:0000256" key="1">
    <source>
        <dbReference type="ARBA" id="ARBA00004141"/>
    </source>
</evidence>
<dbReference type="RefSeq" id="WP_065540816.1">
    <property type="nucleotide sequence ID" value="NZ_CP015405.2"/>
</dbReference>
<dbReference type="STRING" id="1796616.A4V09_01700"/>
<organism evidence="6 7">
    <name type="scientific">Blautia pseudococcoides</name>
    <dbReference type="NCBI Taxonomy" id="1796616"/>
    <lineage>
        <taxon>Bacteria</taxon>
        <taxon>Bacillati</taxon>
        <taxon>Bacillota</taxon>
        <taxon>Clostridia</taxon>
        <taxon>Lachnospirales</taxon>
        <taxon>Lachnospiraceae</taxon>
        <taxon>Blautia</taxon>
    </lineage>
</organism>